<reference evidence="2" key="1">
    <citation type="submission" date="2021-04" db="EMBL/GenBank/DDBJ databases">
        <title>Phylogenetic analysis of Acidobacteriaceae.</title>
        <authorList>
            <person name="Qiu L."/>
            <person name="Zhang Q."/>
        </authorList>
    </citation>
    <scope>NUCLEOTIDE SEQUENCE</scope>
    <source>
        <strain evidence="2">DSM 25168</strain>
    </source>
</reference>
<evidence type="ECO:0000313" key="3">
    <source>
        <dbReference type="Proteomes" id="UP001059380"/>
    </source>
</evidence>
<keyword evidence="1" id="KW-0812">Transmembrane</keyword>
<accession>A0A9J7BSU4</accession>
<dbReference type="KEGG" id="orp:MOP44_07180"/>
<dbReference type="Proteomes" id="UP001059380">
    <property type="component" value="Chromosome"/>
</dbReference>
<proteinExistence type="predicted"/>
<keyword evidence="3" id="KW-1185">Reference proteome</keyword>
<organism evidence="2 3">
    <name type="scientific">Occallatibacter riparius</name>
    <dbReference type="NCBI Taxonomy" id="1002689"/>
    <lineage>
        <taxon>Bacteria</taxon>
        <taxon>Pseudomonadati</taxon>
        <taxon>Acidobacteriota</taxon>
        <taxon>Terriglobia</taxon>
        <taxon>Terriglobales</taxon>
        <taxon>Acidobacteriaceae</taxon>
        <taxon>Occallatibacter</taxon>
    </lineage>
</organism>
<dbReference type="RefSeq" id="WP_260795314.1">
    <property type="nucleotide sequence ID" value="NZ_CP093313.1"/>
</dbReference>
<feature type="transmembrane region" description="Helical" evidence="1">
    <location>
        <begin position="43"/>
        <end position="65"/>
    </location>
</feature>
<protein>
    <submittedName>
        <fullName evidence="2">DUF3185 domain-containing protein</fullName>
    </submittedName>
</protein>
<evidence type="ECO:0000256" key="1">
    <source>
        <dbReference type="SAM" id="Phobius"/>
    </source>
</evidence>
<keyword evidence="1" id="KW-1133">Transmembrane helix</keyword>
<sequence length="69" mass="7197">MKALGIVLMVAGVLALAYGGFSWTTHKKAVDMGPLQVERTKEHTVLLPPLVGIGALVIGGVLVFAGRRA</sequence>
<name>A0A9J7BSU4_9BACT</name>
<dbReference type="EMBL" id="CP093313">
    <property type="protein sequence ID" value="UWZ85720.1"/>
    <property type="molecule type" value="Genomic_DNA"/>
</dbReference>
<evidence type="ECO:0000313" key="2">
    <source>
        <dbReference type="EMBL" id="UWZ85720.1"/>
    </source>
</evidence>
<gene>
    <name evidence="2" type="ORF">MOP44_07180</name>
</gene>
<keyword evidence="1" id="KW-0472">Membrane</keyword>
<dbReference type="AlphaFoldDB" id="A0A9J7BSU4"/>